<dbReference type="eggNOG" id="arCOG09161">
    <property type="taxonomic scope" value="Archaea"/>
</dbReference>
<dbReference type="CDD" id="cd10970">
    <property type="entry name" value="CE4_DAC_u1_6s"/>
    <property type="match status" value="1"/>
</dbReference>
<dbReference type="PANTHER" id="PTHR34216:SF3">
    <property type="entry name" value="POLY-BETA-1,6-N-ACETYL-D-GLUCOSAMINE N-DEACETYLASE"/>
    <property type="match status" value="1"/>
</dbReference>
<evidence type="ECO:0000256" key="2">
    <source>
        <dbReference type="ARBA" id="ARBA00022729"/>
    </source>
</evidence>
<protein>
    <submittedName>
        <fullName evidence="5">Polysaccharide deacetylase</fullName>
    </submittedName>
</protein>
<dbReference type="Pfam" id="PF01522">
    <property type="entry name" value="Polysacc_deac_1"/>
    <property type="match status" value="1"/>
</dbReference>
<dbReference type="InterPro" id="IPR002509">
    <property type="entry name" value="NODB_dom"/>
</dbReference>
<dbReference type="SUPFAM" id="SSF88713">
    <property type="entry name" value="Glycoside hydrolase/deacetylase"/>
    <property type="match status" value="1"/>
</dbReference>
<organism evidence="5 6">
    <name type="scientific">Haloterrigena turkmenica (strain ATCC 51198 / DSM 5511 / JCM 9101 / NCIMB 13204 / VKM B-1734 / 4k)</name>
    <name type="common">Halococcus turkmenicus</name>
    <dbReference type="NCBI Taxonomy" id="543526"/>
    <lineage>
        <taxon>Archaea</taxon>
        <taxon>Methanobacteriati</taxon>
        <taxon>Methanobacteriota</taxon>
        <taxon>Stenosarchaea group</taxon>
        <taxon>Halobacteria</taxon>
        <taxon>Halobacteriales</taxon>
        <taxon>Natrialbaceae</taxon>
        <taxon>Haloterrigena</taxon>
    </lineage>
</organism>
<dbReference type="GeneID" id="8741309"/>
<gene>
    <name evidence="5" type="ordered locus">Htur_0727</name>
</gene>
<feature type="region of interest" description="Disordered" evidence="3">
    <location>
        <begin position="24"/>
        <end position="52"/>
    </location>
</feature>
<keyword evidence="6" id="KW-1185">Reference proteome</keyword>
<evidence type="ECO:0000259" key="4">
    <source>
        <dbReference type="PROSITE" id="PS51677"/>
    </source>
</evidence>
<dbReference type="GO" id="GO:0016810">
    <property type="term" value="F:hydrolase activity, acting on carbon-nitrogen (but not peptide) bonds"/>
    <property type="evidence" value="ECO:0007669"/>
    <property type="project" value="InterPro"/>
</dbReference>
<evidence type="ECO:0000256" key="3">
    <source>
        <dbReference type="SAM" id="MobiDB-lite"/>
    </source>
</evidence>
<dbReference type="EMBL" id="CP001860">
    <property type="protein sequence ID" value="ADB59624.1"/>
    <property type="molecule type" value="Genomic_DNA"/>
</dbReference>
<proteinExistence type="predicted"/>
<evidence type="ECO:0000313" key="5">
    <source>
        <dbReference type="EMBL" id="ADB59624.1"/>
    </source>
</evidence>
<dbReference type="PROSITE" id="PS51677">
    <property type="entry name" value="NODB"/>
    <property type="match status" value="1"/>
</dbReference>
<accession>D2RX12</accession>
<dbReference type="RefSeq" id="WP_012941944.1">
    <property type="nucleotide sequence ID" value="NC_013743.1"/>
</dbReference>
<dbReference type="GO" id="GO:0005576">
    <property type="term" value="C:extracellular region"/>
    <property type="evidence" value="ECO:0007669"/>
    <property type="project" value="UniProtKB-SubCell"/>
</dbReference>
<evidence type="ECO:0000313" key="6">
    <source>
        <dbReference type="Proteomes" id="UP000001903"/>
    </source>
</evidence>
<dbReference type="PROSITE" id="PS51257">
    <property type="entry name" value="PROKAR_LIPOPROTEIN"/>
    <property type="match status" value="1"/>
</dbReference>
<dbReference type="STRING" id="543526.Htur_0727"/>
<dbReference type="KEGG" id="htu:Htur_0727"/>
<dbReference type="InterPro" id="IPR051398">
    <property type="entry name" value="Polysacch_Deacetylase"/>
</dbReference>
<dbReference type="Gene3D" id="3.20.20.370">
    <property type="entry name" value="Glycoside hydrolase/deacetylase"/>
    <property type="match status" value="1"/>
</dbReference>
<sequence length="409" mass="43722">MRRRTYLATATATGVALAGCAELGWSGSNTEPDERTTDTPPPLEGPDDTGTIDDFSDFSAWSVVAGRASLVDEEASVGERSLLLEADGDDEAARIVRRLPGPVDFSGENPGLAVGTEETATPIVQLFDDDGNAIEFRATVHGGTDLRRSNFGVSGLESGVNLGDITEIHVAVVAAGDAERELRLDDLHLVSRPDEGLVSLQFDGGDESIYDAALPVLEEFDYPATAFVPTDLIRSSADHDGDRMTESQLETLADAGWTIGSYTANGRLLPDLDSDERADQLTDARAWLEDEGYADGARFVSYPAGQYDAASLDLVDETYDLGFAAGQPVQGRVVDTARYPRAVDPEAAEELLERTADLGGITTLCYHGLDGDAVDRFEETVTYLDKLVAEGDLEVVGPETLASEYAETE</sequence>
<dbReference type="Proteomes" id="UP000001903">
    <property type="component" value="Chromosome"/>
</dbReference>
<feature type="domain" description="NodB homology" evidence="4">
    <location>
        <begin position="196"/>
        <end position="409"/>
    </location>
</feature>
<name>D2RX12_HALTV</name>
<keyword evidence="2" id="KW-0732">Signal</keyword>
<dbReference type="OrthoDB" id="10436at2157"/>
<reference evidence="5 6" key="1">
    <citation type="journal article" date="2010" name="Stand. Genomic Sci.">
        <title>Complete genome sequence of Haloterrigena turkmenica type strain (4k).</title>
        <authorList>
            <person name="Saunders E."/>
            <person name="Tindall B.J."/>
            <person name="Fahnrich R."/>
            <person name="Lapidus A."/>
            <person name="Copeland A."/>
            <person name="Del Rio T.G."/>
            <person name="Lucas S."/>
            <person name="Chen F."/>
            <person name="Tice H."/>
            <person name="Cheng J.F."/>
            <person name="Han C."/>
            <person name="Detter J.C."/>
            <person name="Bruce D."/>
            <person name="Goodwin L."/>
            <person name="Chain P."/>
            <person name="Pitluck S."/>
            <person name="Pati A."/>
            <person name="Ivanova N."/>
            <person name="Mavromatis K."/>
            <person name="Chen A."/>
            <person name="Palaniappan K."/>
            <person name="Land M."/>
            <person name="Hauser L."/>
            <person name="Chang Y.J."/>
            <person name="Jeffries C.D."/>
            <person name="Brettin T."/>
            <person name="Rohde M."/>
            <person name="Goker M."/>
            <person name="Bristow J."/>
            <person name="Eisen J.A."/>
            <person name="Markowitz V."/>
            <person name="Hugenholtz P."/>
            <person name="Klenk H.P."/>
            <person name="Kyrpides N.C."/>
        </authorList>
    </citation>
    <scope>NUCLEOTIDE SEQUENCE [LARGE SCALE GENOMIC DNA]</scope>
    <source>
        <strain evidence="6">ATCC 51198 / DSM 5511 / JCM 9101 / NCIMB 13204 / VKM B-1734 / 4k</strain>
    </source>
</reference>
<dbReference type="InterPro" id="IPR011330">
    <property type="entry name" value="Glyco_hydro/deAcase_b/a-brl"/>
</dbReference>
<dbReference type="GO" id="GO:0005975">
    <property type="term" value="P:carbohydrate metabolic process"/>
    <property type="evidence" value="ECO:0007669"/>
    <property type="project" value="InterPro"/>
</dbReference>
<dbReference type="AlphaFoldDB" id="D2RX12"/>
<dbReference type="PANTHER" id="PTHR34216">
    <property type="match status" value="1"/>
</dbReference>
<dbReference type="HOGENOM" id="CLU_051455_0_0_2"/>
<comment type="subcellular location">
    <subcellularLocation>
        <location evidence="1">Secreted</location>
    </subcellularLocation>
</comment>
<evidence type="ECO:0000256" key="1">
    <source>
        <dbReference type="ARBA" id="ARBA00004613"/>
    </source>
</evidence>